<dbReference type="InterPro" id="IPR029039">
    <property type="entry name" value="Flavoprotein-like_sf"/>
</dbReference>
<evidence type="ECO:0000256" key="3">
    <source>
        <dbReference type="ARBA" id="ARBA00023002"/>
    </source>
</evidence>
<dbReference type="OrthoDB" id="4945646at2"/>
<dbReference type="Gene3D" id="3.40.50.360">
    <property type="match status" value="1"/>
</dbReference>
<evidence type="ECO:0000256" key="1">
    <source>
        <dbReference type="ARBA" id="ARBA00022630"/>
    </source>
</evidence>
<dbReference type="InterPro" id="IPR005025">
    <property type="entry name" value="FMN_Rdtase-like_dom"/>
</dbReference>
<gene>
    <name evidence="5" type="ORF">ESP70_010490</name>
</gene>
<dbReference type="GO" id="GO:0016491">
    <property type="term" value="F:oxidoreductase activity"/>
    <property type="evidence" value="ECO:0007669"/>
    <property type="project" value="UniProtKB-KW"/>
</dbReference>
<dbReference type="Proteomes" id="UP000380867">
    <property type="component" value="Unassembled WGS sequence"/>
</dbReference>
<dbReference type="AlphaFoldDB" id="A0A5M4FEJ1"/>
<sequence length="208" mass="22278">MCHHWHDCAHLRKKLVLMTHSHKLDGGLRILAINASPRGTGRTTVAVLEMLAGAKLLGAAVEIVDLDSRDHFEPVVALMQRSDGVVLASPTYRARPPAQLKAFLDALPRTSDSSGGGSPFAGKAVALLQTGATAHHFLATEDTRAVLSSFFAAQVMAPSLYFSHTDYEDATKLTVAAQELAQRHGRALAQFSMALKTCPEVTSLQPLA</sequence>
<keyword evidence="2" id="KW-0288">FMN</keyword>
<protein>
    <submittedName>
        <fullName evidence="5">NAD(P)H-dependent oxidoreductase</fullName>
    </submittedName>
</protein>
<evidence type="ECO:0000259" key="4">
    <source>
        <dbReference type="Pfam" id="PF03358"/>
    </source>
</evidence>
<dbReference type="Pfam" id="PF03358">
    <property type="entry name" value="FMN_red"/>
    <property type="match status" value="1"/>
</dbReference>
<keyword evidence="3" id="KW-0560">Oxidoreductase</keyword>
<dbReference type="SUPFAM" id="SSF52218">
    <property type="entry name" value="Flavoproteins"/>
    <property type="match status" value="1"/>
</dbReference>
<name>A0A5M4FEJ1_9ACTN</name>
<reference evidence="5" key="1">
    <citation type="submission" date="2019-09" db="EMBL/GenBank/DDBJ databases">
        <authorList>
            <person name="Li J."/>
        </authorList>
    </citation>
    <scope>NUCLEOTIDE SEQUENCE [LARGE SCALE GENOMIC DNA]</scope>
    <source>
        <strain evidence="5">JCM 14732</strain>
    </source>
</reference>
<comment type="caution">
    <text evidence="5">The sequence shown here is derived from an EMBL/GenBank/DDBJ whole genome shotgun (WGS) entry which is preliminary data.</text>
</comment>
<accession>A0A5M4FEJ1</accession>
<evidence type="ECO:0000313" key="5">
    <source>
        <dbReference type="EMBL" id="KAA1397767.1"/>
    </source>
</evidence>
<dbReference type="EMBL" id="SDPQ02000002">
    <property type="protein sequence ID" value="KAA1397767.1"/>
    <property type="molecule type" value="Genomic_DNA"/>
</dbReference>
<evidence type="ECO:0000256" key="2">
    <source>
        <dbReference type="ARBA" id="ARBA00022643"/>
    </source>
</evidence>
<dbReference type="PANTHER" id="PTHR43408">
    <property type="entry name" value="FMN REDUCTASE (NADPH)"/>
    <property type="match status" value="1"/>
</dbReference>
<keyword evidence="1" id="KW-0285">Flavoprotein</keyword>
<keyword evidence="6" id="KW-1185">Reference proteome</keyword>
<dbReference type="InterPro" id="IPR051814">
    <property type="entry name" value="NAD(P)H-dep_FMN_reductase"/>
</dbReference>
<feature type="domain" description="NADPH-dependent FMN reductase-like" evidence="4">
    <location>
        <begin position="29"/>
        <end position="163"/>
    </location>
</feature>
<dbReference type="PANTHER" id="PTHR43408:SF2">
    <property type="entry name" value="FMN REDUCTASE (NADPH)"/>
    <property type="match status" value="1"/>
</dbReference>
<evidence type="ECO:0000313" key="6">
    <source>
        <dbReference type="Proteomes" id="UP000380867"/>
    </source>
</evidence>
<proteinExistence type="predicted"/>
<organism evidence="5 6">
    <name type="scientific">Aeromicrobium ginsengisoli</name>
    <dbReference type="NCBI Taxonomy" id="363867"/>
    <lineage>
        <taxon>Bacteria</taxon>
        <taxon>Bacillati</taxon>
        <taxon>Actinomycetota</taxon>
        <taxon>Actinomycetes</taxon>
        <taxon>Propionibacteriales</taxon>
        <taxon>Nocardioidaceae</taxon>
        <taxon>Aeromicrobium</taxon>
    </lineage>
</organism>